<evidence type="ECO:0000256" key="1">
    <source>
        <dbReference type="ARBA" id="ARBA00022649"/>
    </source>
</evidence>
<proteinExistence type="predicted"/>
<keyword evidence="3" id="KW-0378">Hydrolase</keyword>
<reference evidence="4" key="1">
    <citation type="submission" date="2021-03" db="EMBL/GenBank/DDBJ databases">
        <title>Whole genome sequence of Jiella sp. CQZ9-1.</title>
        <authorList>
            <person name="Tuo L."/>
        </authorList>
    </citation>
    <scope>NUCLEOTIDE SEQUENCE</scope>
    <source>
        <strain evidence="4">CQZ9-1</strain>
    </source>
</reference>
<dbReference type="Pfam" id="PF01934">
    <property type="entry name" value="HepT-like"/>
    <property type="match status" value="1"/>
</dbReference>
<sequence>MDRLVGLSAACRRAEPILPEMSPANLQTNDRRQLALSIAVELLDEIAVGIIKTYPMLSQAHPELRLTLAAAMRHVPVHRDDPISFDRLWWTAVRDIPDCSARIEALLPDADTADYDLA</sequence>
<comment type="caution">
    <text evidence="4">The sequence shown here is derived from an EMBL/GenBank/DDBJ whole genome shotgun (WGS) entry which is preliminary data.</text>
</comment>
<dbReference type="GO" id="GO:0110001">
    <property type="term" value="C:toxin-antitoxin complex"/>
    <property type="evidence" value="ECO:0007669"/>
    <property type="project" value="InterPro"/>
</dbReference>
<keyword evidence="5" id="KW-1185">Reference proteome</keyword>
<gene>
    <name evidence="4" type="ORF">J1C48_12485</name>
</gene>
<evidence type="ECO:0000313" key="5">
    <source>
        <dbReference type="Proteomes" id="UP000664122"/>
    </source>
</evidence>
<keyword evidence="2" id="KW-0540">Nuclease</keyword>
<keyword evidence="1" id="KW-1277">Toxin-antitoxin system</keyword>
<dbReference type="Proteomes" id="UP000664122">
    <property type="component" value="Unassembled WGS sequence"/>
</dbReference>
<protein>
    <submittedName>
        <fullName evidence="4">Uncharacterized protein</fullName>
    </submittedName>
</protein>
<dbReference type="GO" id="GO:0004540">
    <property type="term" value="F:RNA nuclease activity"/>
    <property type="evidence" value="ECO:0007669"/>
    <property type="project" value="InterPro"/>
</dbReference>
<evidence type="ECO:0000256" key="2">
    <source>
        <dbReference type="ARBA" id="ARBA00022722"/>
    </source>
</evidence>
<accession>A0A939G047</accession>
<evidence type="ECO:0000256" key="3">
    <source>
        <dbReference type="ARBA" id="ARBA00022801"/>
    </source>
</evidence>
<name>A0A939G047_9HYPH</name>
<dbReference type="EMBL" id="JAFMPP010000010">
    <property type="protein sequence ID" value="MBO0663400.1"/>
    <property type="molecule type" value="Genomic_DNA"/>
</dbReference>
<dbReference type="InterPro" id="IPR008201">
    <property type="entry name" value="HepT-like"/>
</dbReference>
<dbReference type="AlphaFoldDB" id="A0A939G047"/>
<evidence type="ECO:0000313" key="4">
    <source>
        <dbReference type="EMBL" id="MBO0663400.1"/>
    </source>
</evidence>
<dbReference type="GO" id="GO:0016787">
    <property type="term" value="F:hydrolase activity"/>
    <property type="evidence" value="ECO:0007669"/>
    <property type="project" value="UniProtKB-KW"/>
</dbReference>
<organism evidence="4 5">
    <name type="scientific">Jiella flava</name>
    <dbReference type="NCBI Taxonomy" id="2816857"/>
    <lineage>
        <taxon>Bacteria</taxon>
        <taxon>Pseudomonadati</taxon>
        <taxon>Pseudomonadota</taxon>
        <taxon>Alphaproteobacteria</taxon>
        <taxon>Hyphomicrobiales</taxon>
        <taxon>Aurantimonadaceae</taxon>
        <taxon>Jiella</taxon>
    </lineage>
</organism>
<dbReference type="RefSeq" id="WP_207258183.1">
    <property type="nucleotide sequence ID" value="NZ_JAFMPP010000010.1"/>
</dbReference>